<dbReference type="PROSITE" id="PS51257">
    <property type="entry name" value="PROKAR_LIPOPROTEIN"/>
    <property type="match status" value="1"/>
</dbReference>
<dbReference type="RefSeq" id="WP_336557070.1">
    <property type="nucleotide sequence ID" value="NZ_JAYLLN010000001.1"/>
</dbReference>
<keyword evidence="5" id="KW-1185">Reference proteome</keyword>
<dbReference type="EMBL" id="JAYLLN010000001">
    <property type="protein sequence ID" value="MEI5983458.1"/>
    <property type="molecule type" value="Genomic_DNA"/>
</dbReference>
<feature type="signal peptide" evidence="2">
    <location>
        <begin position="1"/>
        <end position="22"/>
    </location>
</feature>
<protein>
    <submittedName>
        <fullName evidence="4">Substrate-binding domain-containing protein</fullName>
    </submittedName>
</protein>
<comment type="caution">
    <text evidence="4">The sequence shown here is derived from an EMBL/GenBank/DDBJ whole genome shotgun (WGS) entry which is preliminary data.</text>
</comment>
<dbReference type="SUPFAM" id="SSF53850">
    <property type="entry name" value="Periplasmic binding protein-like II"/>
    <property type="match status" value="1"/>
</dbReference>
<dbReference type="InterPro" id="IPR050811">
    <property type="entry name" value="Phosphate_ABC_transporter"/>
</dbReference>
<evidence type="ECO:0000256" key="2">
    <source>
        <dbReference type="SAM" id="SignalP"/>
    </source>
</evidence>
<evidence type="ECO:0000259" key="3">
    <source>
        <dbReference type="Pfam" id="PF12849"/>
    </source>
</evidence>
<evidence type="ECO:0000313" key="5">
    <source>
        <dbReference type="Proteomes" id="UP001363035"/>
    </source>
</evidence>
<feature type="domain" description="PBP" evidence="3">
    <location>
        <begin position="53"/>
        <end position="290"/>
    </location>
</feature>
<sequence length="318" mass="34984">MKRKFLSSLLIIGLLTFGISCSNSKTADKIEVAKGTGEPNASTDKNDILTGEMTVIVDEAATSILNEQLEVFRSSYVNTKIQVISKPEREAINSLIQGDGSMAILARELTERESAGFGNRQITPRIFPIWNDGVVFVNNISSPDTSINVQTLSSLMKGDASGKTLLLDNINSSMVRKVKEFSKVDQISAKSVQAMKTSTEVLKQIETNVNAIGIVSYSQYLDYRRQFGEENKIRILSLQNTGSDGKTVFTKPSQTTFATEEYPLKTTFYVLNYQPNMGLGIGFSAFLTGDRGQRVVLKSGLLPVTMPGREILIRDNIN</sequence>
<accession>A0ABU8I1C5</accession>
<dbReference type="Gene3D" id="3.40.190.10">
    <property type="entry name" value="Periplasmic binding protein-like II"/>
    <property type="match status" value="2"/>
</dbReference>
<dbReference type="InterPro" id="IPR024370">
    <property type="entry name" value="PBP_domain"/>
</dbReference>
<proteinExistence type="predicted"/>
<organism evidence="4 5">
    <name type="scientific">Sphingobacterium tenebrionis</name>
    <dbReference type="NCBI Taxonomy" id="3111775"/>
    <lineage>
        <taxon>Bacteria</taxon>
        <taxon>Pseudomonadati</taxon>
        <taxon>Bacteroidota</taxon>
        <taxon>Sphingobacteriia</taxon>
        <taxon>Sphingobacteriales</taxon>
        <taxon>Sphingobacteriaceae</taxon>
        <taxon>Sphingobacterium</taxon>
    </lineage>
</organism>
<name>A0ABU8I1C5_9SPHI</name>
<feature type="chain" id="PRO_5045452385" evidence="2">
    <location>
        <begin position="23"/>
        <end position="318"/>
    </location>
</feature>
<keyword evidence="1 2" id="KW-0732">Signal</keyword>
<gene>
    <name evidence="4" type="ORF">VJ786_00950</name>
</gene>
<evidence type="ECO:0000256" key="1">
    <source>
        <dbReference type="ARBA" id="ARBA00022729"/>
    </source>
</evidence>
<dbReference type="Proteomes" id="UP001363035">
    <property type="component" value="Unassembled WGS sequence"/>
</dbReference>
<evidence type="ECO:0000313" key="4">
    <source>
        <dbReference type="EMBL" id="MEI5983458.1"/>
    </source>
</evidence>
<reference evidence="4 5" key="1">
    <citation type="submission" date="2024-01" db="EMBL/GenBank/DDBJ databases">
        <title>Sphingobacterium tenebrionis sp. nov., a novel endophyte isolated from tenebrio molitor intestines.</title>
        <authorList>
            <person name="Zhang C."/>
        </authorList>
    </citation>
    <scope>NUCLEOTIDE SEQUENCE [LARGE SCALE GENOMIC DNA]</scope>
    <source>
        <strain evidence="4 5">PU5-4</strain>
    </source>
</reference>
<dbReference type="PANTHER" id="PTHR30570">
    <property type="entry name" value="PERIPLASMIC PHOSPHATE BINDING COMPONENT OF PHOSPHATE ABC TRANSPORTER"/>
    <property type="match status" value="1"/>
</dbReference>
<dbReference type="PANTHER" id="PTHR30570:SF1">
    <property type="entry name" value="PHOSPHATE-BINDING PROTEIN PSTS"/>
    <property type="match status" value="1"/>
</dbReference>
<dbReference type="Pfam" id="PF12849">
    <property type="entry name" value="PBP_like_2"/>
    <property type="match status" value="1"/>
</dbReference>